<gene>
    <name evidence="1" type="ORF">PL9214430013</name>
</gene>
<sequence length="41" mass="4884">MTESQPLIPDDRCGFWPTIINFKTNFSMTQIKFFLKSKFKP</sequence>
<keyword evidence="2" id="KW-1185">Reference proteome</keyword>
<proteinExistence type="predicted"/>
<evidence type="ECO:0000313" key="2">
    <source>
        <dbReference type="Proteomes" id="UP000184315"/>
    </source>
</evidence>
<dbReference type="STRING" id="671072.PL9214430013"/>
<organism evidence="1 2">
    <name type="scientific">Planktothrix tepida PCC 9214</name>
    <dbReference type="NCBI Taxonomy" id="671072"/>
    <lineage>
        <taxon>Bacteria</taxon>
        <taxon>Bacillati</taxon>
        <taxon>Cyanobacteriota</taxon>
        <taxon>Cyanophyceae</taxon>
        <taxon>Oscillatoriophycideae</taxon>
        <taxon>Oscillatoriales</taxon>
        <taxon>Microcoleaceae</taxon>
        <taxon>Planktothrix</taxon>
    </lineage>
</organism>
<dbReference type="AlphaFoldDB" id="A0A1J1LKB9"/>
<evidence type="ECO:0000313" key="1">
    <source>
        <dbReference type="EMBL" id="CUR32041.1"/>
    </source>
</evidence>
<protein>
    <submittedName>
        <fullName evidence="1">Uncharacterized protein</fullName>
    </submittedName>
</protein>
<dbReference type="EMBL" id="CZDF01000148">
    <property type="protein sequence ID" value="CUR32041.1"/>
    <property type="molecule type" value="Genomic_DNA"/>
</dbReference>
<reference evidence="2" key="1">
    <citation type="submission" date="2015-10" db="EMBL/GenBank/DDBJ databases">
        <authorList>
            <person name="Regsiter A."/>
            <person name="william w."/>
        </authorList>
    </citation>
    <scope>NUCLEOTIDE SEQUENCE [LARGE SCALE GENOMIC DNA]</scope>
</reference>
<name>A0A1J1LKB9_9CYAN</name>
<dbReference type="Proteomes" id="UP000184315">
    <property type="component" value="Unassembled WGS sequence"/>
</dbReference>
<accession>A0A1J1LKB9</accession>